<evidence type="ECO:0000313" key="1">
    <source>
        <dbReference type="EMBL" id="KAJ8126645.1"/>
    </source>
</evidence>
<keyword evidence="2" id="KW-1185">Reference proteome</keyword>
<dbReference type="EMBL" id="JAPUUL010001761">
    <property type="protein sequence ID" value="KAJ8126645.1"/>
    <property type="molecule type" value="Genomic_DNA"/>
</dbReference>
<comment type="caution">
    <text evidence="1">The sequence shown here is derived from an EMBL/GenBank/DDBJ whole genome shotgun (WGS) entry which is preliminary data.</text>
</comment>
<protein>
    <submittedName>
        <fullName evidence="1">Uncharacterized protein</fullName>
    </submittedName>
</protein>
<gene>
    <name evidence="1" type="ORF">O1611_g6992</name>
</gene>
<evidence type="ECO:0000313" key="2">
    <source>
        <dbReference type="Proteomes" id="UP001153332"/>
    </source>
</evidence>
<sequence length="599" mass="68979">MESPTSNSEWPASEEWSADEWSTDEQPAEEWPTPVRVEDIERYTAGGFHPVHLGDRIGLEGRFEVHHKLGYSDACTVWLCLDRKNRRHVGVKIFRADQSSESHPEILALRLFEGVDRQERQSSHIFTIDEHFWIDGPNGRHLCFVVEVLGPAISYNLRGIDLDTSELLTDLCFQAARGLKYLHDKGICHGDFRPDHIRMQLDTGAMSSVKIYDLIGEPRLVHLDDTPTEINGRRPRYQVEPADMAGLEAKYRTGKIAIDSFSASYREGDVTESQILVTHYAAPEIRFLKRSCGASSDIWSLASTIYLVRTAKLLLARLDSRSSLVAWLAWAYGPFPQDSWEPVKEYLSSDSAVPTFTVNTIFQKPLVLTQQAVDETDSCASEWGENRRKVVAVLLGYEETPQRVRQRETLLDEDYNKYLRIKLPKNSRVWTRFQEQRKRLTGFHSLLHEDLSKERQWYQDADAPNDKARCTLDEATLQRLNSNWEPDVEVSEDHIVQIDMEIEDADGSMNGNGKRVLVENQDAQLKPKKVKRFATEHDLRGCIEQDNGMIKLSYRFQPEEVDLLAGLLRDMLWNDPSERISIDEVLQHEWFDASRERFE</sequence>
<name>A0ACC2JGQ3_9PEZI</name>
<proteinExistence type="predicted"/>
<reference evidence="1" key="1">
    <citation type="submission" date="2022-12" db="EMBL/GenBank/DDBJ databases">
        <title>Genome Sequence of Lasiodiplodia mahajangana.</title>
        <authorList>
            <person name="Buettner E."/>
        </authorList>
    </citation>
    <scope>NUCLEOTIDE SEQUENCE</scope>
    <source>
        <strain evidence="1">VT137</strain>
    </source>
</reference>
<accession>A0ACC2JGQ3</accession>
<dbReference type="Proteomes" id="UP001153332">
    <property type="component" value="Unassembled WGS sequence"/>
</dbReference>
<organism evidence="1 2">
    <name type="scientific">Lasiodiplodia mahajangana</name>
    <dbReference type="NCBI Taxonomy" id="1108764"/>
    <lineage>
        <taxon>Eukaryota</taxon>
        <taxon>Fungi</taxon>
        <taxon>Dikarya</taxon>
        <taxon>Ascomycota</taxon>
        <taxon>Pezizomycotina</taxon>
        <taxon>Dothideomycetes</taxon>
        <taxon>Dothideomycetes incertae sedis</taxon>
        <taxon>Botryosphaeriales</taxon>
        <taxon>Botryosphaeriaceae</taxon>
        <taxon>Lasiodiplodia</taxon>
    </lineage>
</organism>